<dbReference type="GO" id="GO:0004775">
    <property type="term" value="F:succinate-CoA ligase (ADP-forming) activity"/>
    <property type="evidence" value="ECO:0007669"/>
    <property type="project" value="UniProtKB-EC"/>
</dbReference>
<dbReference type="Gene3D" id="3.40.50.261">
    <property type="entry name" value="Succinyl-CoA synthetase domains"/>
    <property type="match status" value="1"/>
</dbReference>
<evidence type="ECO:0000256" key="4">
    <source>
        <dbReference type="ARBA" id="ARBA00022842"/>
    </source>
</evidence>
<keyword evidence="5" id="KW-0816">Tricarboxylic acid cycle</keyword>
<evidence type="ECO:0000256" key="5">
    <source>
        <dbReference type="HAMAP-Rule" id="MF_00558"/>
    </source>
</evidence>
<evidence type="ECO:0000313" key="9">
    <source>
        <dbReference type="Proteomes" id="UP001179181"/>
    </source>
</evidence>
<protein>
    <recommendedName>
        <fullName evidence="5">Succinate--CoA ligase [ADP-forming] subunit beta</fullName>
        <ecNumber evidence="5">6.2.1.5</ecNumber>
    </recommendedName>
    <alternativeName>
        <fullName evidence="5">Succinyl-CoA synthetase subunit beta</fullName>
        <shortName evidence="5">SCS-beta</shortName>
    </alternativeName>
</protein>
<feature type="binding site" evidence="5">
    <location>
        <position position="229"/>
    </location>
    <ligand>
        <name>Mg(2+)</name>
        <dbReference type="ChEBI" id="CHEBI:18420"/>
    </ligand>
</feature>
<sequence>MNIHEYQGKSVLKKYGVRIQEGLVADTPDKAVEVARELSQQTGTKWYVVKSQIHAGGRGKGRIVGTEQRGVALAKSVEDVRTISKNILGKVLVTHQTGPDGKRVNKVLIAEDVYYPGPSEPKEYYLSILLDRGKNCNVIMASTEGGMDIEEVAEHTPEKIMKEWIDPKVGLQPFQARKVAFALGLEGDAFKEMVKFIGALYKAYIESDAAMFEINPVLKTSDNKILAVDAKVDLDDNALFRHPELAEMRDTNEEDPLEVEAGANNLNYVKLDGNVGCMVNGAGLAMATMDIIKLSGGEPANFLDVGGGANARTVEAGFRIILKDPNVKAILINIFGGIVRCDRVAAGVVEAYKAIGEIPVPIIVRLQGTNAEEGARIINESGLKVYSAIEFKEAATKVSEVLAELGV</sequence>
<dbReference type="NCBIfam" id="TIGR01016">
    <property type="entry name" value="sucCoAbeta"/>
    <property type="match status" value="1"/>
</dbReference>
<keyword evidence="5" id="KW-0067">ATP-binding</keyword>
<accession>A0ABX0UJX7</accession>
<keyword evidence="1 5" id="KW-0436">Ligase</keyword>
<dbReference type="SUPFAM" id="SSF56059">
    <property type="entry name" value="Glutathione synthetase ATP-binding domain-like"/>
    <property type="match status" value="1"/>
</dbReference>
<feature type="binding site" evidence="5">
    <location>
        <position position="280"/>
    </location>
    <ligand>
        <name>substrate</name>
        <note>ligand shared with subunit alpha</note>
    </ligand>
</feature>
<dbReference type="InterPro" id="IPR013650">
    <property type="entry name" value="ATP-grasp_succ-CoA_synth-type"/>
</dbReference>
<dbReference type="EC" id="6.2.1.5" evidence="5"/>
<comment type="caution">
    <text evidence="5">Lacks conserved residue(s) required for the propagation of feature annotation.</text>
</comment>
<feature type="binding site" evidence="5">
    <location>
        <position position="50"/>
    </location>
    <ligand>
        <name>ATP</name>
        <dbReference type="ChEBI" id="CHEBI:30616"/>
    </ligand>
</feature>
<feature type="domain" description="ATP-citrate synthase/succinyl-CoA ligase C-terminal" evidence="6">
    <location>
        <begin position="278"/>
        <end position="398"/>
    </location>
</feature>
<dbReference type="InterPro" id="IPR005811">
    <property type="entry name" value="SUCC_ACL_C"/>
</dbReference>
<dbReference type="HAMAP" id="MF_00558">
    <property type="entry name" value="Succ_CoA_beta"/>
    <property type="match status" value="1"/>
</dbReference>
<dbReference type="PANTHER" id="PTHR11815">
    <property type="entry name" value="SUCCINYL-COA SYNTHETASE BETA CHAIN"/>
    <property type="match status" value="1"/>
</dbReference>
<comment type="catalytic activity">
    <reaction evidence="5">
        <text>succinate + ATP + CoA = succinyl-CoA + ADP + phosphate</text>
        <dbReference type="Rhea" id="RHEA:17661"/>
        <dbReference type="ChEBI" id="CHEBI:30031"/>
        <dbReference type="ChEBI" id="CHEBI:30616"/>
        <dbReference type="ChEBI" id="CHEBI:43474"/>
        <dbReference type="ChEBI" id="CHEBI:57287"/>
        <dbReference type="ChEBI" id="CHEBI:57292"/>
        <dbReference type="ChEBI" id="CHEBI:456216"/>
        <dbReference type="EC" id="6.2.1.5"/>
    </reaction>
</comment>
<evidence type="ECO:0000256" key="3">
    <source>
        <dbReference type="ARBA" id="ARBA00022741"/>
    </source>
</evidence>
<comment type="catalytic activity">
    <reaction evidence="5">
        <text>GTP + succinate + CoA = succinyl-CoA + GDP + phosphate</text>
        <dbReference type="Rhea" id="RHEA:22120"/>
        <dbReference type="ChEBI" id="CHEBI:30031"/>
        <dbReference type="ChEBI" id="CHEBI:37565"/>
        <dbReference type="ChEBI" id="CHEBI:43474"/>
        <dbReference type="ChEBI" id="CHEBI:57287"/>
        <dbReference type="ChEBI" id="CHEBI:57292"/>
        <dbReference type="ChEBI" id="CHEBI:58189"/>
    </reaction>
</comment>
<dbReference type="EMBL" id="JAASQJ010000002">
    <property type="protein sequence ID" value="NIJ53314.1"/>
    <property type="molecule type" value="Genomic_DNA"/>
</dbReference>
<comment type="pathway">
    <text evidence="5">Carbohydrate metabolism; tricarboxylic acid cycle; succinate from succinyl-CoA (ligase route): step 1/1.</text>
</comment>
<name>A0ABX0UJX7_9BACT</name>
<proteinExistence type="inferred from homology"/>
<evidence type="ECO:0000259" key="7">
    <source>
        <dbReference type="Pfam" id="PF08442"/>
    </source>
</evidence>
<dbReference type="InterPro" id="IPR016102">
    <property type="entry name" value="Succinyl-CoA_synth-like"/>
</dbReference>
<feature type="binding site" evidence="5">
    <location>
        <position position="123"/>
    </location>
    <ligand>
        <name>ATP</name>
        <dbReference type="ChEBI" id="CHEBI:30616"/>
    </ligand>
</feature>
<comment type="caution">
    <text evidence="8">The sequence shown here is derived from an EMBL/GenBank/DDBJ whole genome shotgun (WGS) entry which is preliminary data.</text>
</comment>
<dbReference type="Pfam" id="PF08442">
    <property type="entry name" value="ATP-grasp_2"/>
    <property type="match status" value="1"/>
</dbReference>
<evidence type="ECO:0000256" key="1">
    <source>
        <dbReference type="ARBA" id="ARBA00022598"/>
    </source>
</evidence>
<dbReference type="Pfam" id="PF00549">
    <property type="entry name" value="Ligase_CoA"/>
    <property type="match status" value="1"/>
</dbReference>
<dbReference type="Gene3D" id="3.30.1490.20">
    <property type="entry name" value="ATP-grasp fold, A domain"/>
    <property type="match status" value="1"/>
</dbReference>
<gene>
    <name evidence="5" type="primary">sucC</name>
    <name evidence="8" type="ORF">FHS68_002484</name>
</gene>
<keyword evidence="3 5" id="KW-0547">Nucleotide-binding</keyword>
<dbReference type="InterPro" id="IPR005809">
    <property type="entry name" value="Succ_CoA_ligase-like_bsu"/>
</dbReference>
<feature type="binding site" evidence="5">
    <location>
        <position position="113"/>
    </location>
    <ligand>
        <name>ATP</name>
        <dbReference type="ChEBI" id="CHEBI:30616"/>
    </ligand>
</feature>
<evidence type="ECO:0000259" key="6">
    <source>
        <dbReference type="Pfam" id="PF00549"/>
    </source>
</evidence>
<dbReference type="InterPro" id="IPR017866">
    <property type="entry name" value="Succ-CoA_synthase_bsu_CS"/>
</dbReference>
<dbReference type="RefSeq" id="WP_167270306.1">
    <property type="nucleotide sequence ID" value="NZ_JAASQJ010000002.1"/>
</dbReference>
<dbReference type="PROSITE" id="PS01217">
    <property type="entry name" value="SUCCINYL_COA_LIG_3"/>
    <property type="match status" value="1"/>
</dbReference>
<keyword evidence="4 5" id="KW-0460">Magnesium</keyword>
<feature type="binding site" evidence="5">
    <location>
        <position position="215"/>
    </location>
    <ligand>
        <name>Mg(2+)</name>
        <dbReference type="ChEBI" id="CHEBI:18420"/>
    </ligand>
</feature>
<dbReference type="Gene3D" id="3.30.470.20">
    <property type="entry name" value="ATP-grasp fold, B domain"/>
    <property type="match status" value="1"/>
</dbReference>
<feature type="binding site" evidence="5">
    <location>
        <begin position="337"/>
        <end position="339"/>
    </location>
    <ligand>
        <name>substrate</name>
        <note>ligand shared with subunit alpha</note>
    </ligand>
</feature>
<keyword evidence="9" id="KW-1185">Reference proteome</keyword>
<comment type="subunit">
    <text evidence="5">Heterotetramer of two alpha and two beta subunits.</text>
</comment>
<dbReference type="SUPFAM" id="SSF52210">
    <property type="entry name" value="Succinyl-CoA synthetase domains"/>
    <property type="match status" value="1"/>
</dbReference>
<dbReference type="InterPro" id="IPR013815">
    <property type="entry name" value="ATP_grasp_subdomain_1"/>
</dbReference>
<evidence type="ECO:0000256" key="2">
    <source>
        <dbReference type="ARBA" id="ARBA00022723"/>
    </source>
</evidence>
<reference evidence="8 9" key="1">
    <citation type="submission" date="2020-03" db="EMBL/GenBank/DDBJ databases">
        <title>Genomic Encyclopedia of Type Strains, Phase IV (KMG-IV): sequencing the most valuable type-strain genomes for metagenomic binning, comparative biology and taxonomic classification.</title>
        <authorList>
            <person name="Goeker M."/>
        </authorList>
    </citation>
    <scope>NUCLEOTIDE SEQUENCE [LARGE SCALE GENOMIC DNA]</scope>
    <source>
        <strain evidence="8 9">DSM 102865</strain>
    </source>
</reference>
<feature type="binding site" evidence="5">
    <location>
        <begin position="57"/>
        <end position="59"/>
    </location>
    <ligand>
        <name>ATP</name>
        <dbReference type="ChEBI" id="CHEBI:30616"/>
    </ligand>
</feature>
<comment type="similarity">
    <text evidence="5">Belongs to the succinate/malate CoA ligase beta subunit family.</text>
</comment>
<comment type="cofactor">
    <cofactor evidence="5">
        <name>Mg(2+)</name>
        <dbReference type="ChEBI" id="CHEBI:18420"/>
    </cofactor>
    <text evidence="5">Binds 1 Mg(2+) ion per subunit.</text>
</comment>
<organism evidence="8 9">
    <name type="scientific">Dyadobacter arcticus</name>
    <dbReference type="NCBI Taxonomy" id="1078754"/>
    <lineage>
        <taxon>Bacteria</taxon>
        <taxon>Pseudomonadati</taxon>
        <taxon>Bacteroidota</taxon>
        <taxon>Cytophagia</taxon>
        <taxon>Cytophagales</taxon>
        <taxon>Spirosomataceae</taxon>
        <taxon>Dyadobacter</taxon>
    </lineage>
</organism>
<feature type="domain" description="ATP-grasp fold succinyl-CoA synthetase-type" evidence="7">
    <location>
        <begin position="2"/>
        <end position="217"/>
    </location>
</feature>
<evidence type="ECO:0000313" key="8">
    <source>
        <dbReference type="EMBL" id="NIJ53314.1"/>
    </source>
</evidence>
<comment type="function">
    <text evidence="5">Succinyl-CoA synthetase functions in the citric acid cycle (TCA), coupling the hydrolysis of succinyl-CoA to the synthesis of either ATP or GTP and thus represents the only step of substrate-level phosphorylation in the TCA. The beta subunit provides nucleotide specificity of the enzyme and binds the substrate succinate, while the binding sites for coenzyme A and phosphate are found in the alpha subunit.</text>
</comment>
<dbReference type="NCBIfam" id="NF001913">
    <property type="entry name" value="PRK00696.1"/>
    <property type="match status" value="1"/>
</dbReference>
<dbReference type="Proteomes" id="UP001179181">
    <property type="component" value="Unassembled WGS sequence"/>
</dbReference>
<keyword evidence="2 5" id="KW-0479">Metal-binding</keyword>
<dbReference type="PANTHER" id="PTHR11815:SF10">
    <property type="entry name" value="SUCCINATE--COA LIGASE [GDP-FORMING] SUBUNIT BETA, MITOCHONDRIAL"/>
    <property type="match status" value="1"/>
</dbReference>
<dbReference type="PIRSF" id="PIRSF001554">
    <property type="entry name" value="SucCS_beta"/>
    <property type="match status" value="1"/>
</dbReference>